<dbReference type="EMBL" id="JACSQZ010000034">
    <property type="protein sequence ID" value="MBD7915477.1"/>
    <property type="molecule type" value="Genomic_DNA"/>
</dbReference>
<proteinExistence type="predicted"/>
<gene>
    <name evidence="2" type="ORF">H9660_09990</name>
</gene>
<dbReference type="Proteomes" id="UP000640335">
    <property type="component" value="Unassembled WGS sequence"/>
</dbReference>
<name>A0ABR8Q4Z0_9CLOT</name>
<dbReference type="Gene3D" id="1.50.10.100">
    <property type="entry name" value="Chondroitin AC/alginate lyase"/>
    <property type="match status" value="1"/>
</dbReference>
<dbReference type="InterPro" id="IPR008929">
    <property type="entry name" value="Chondroitin_lyas"/>
</dbReference>
<organism evidence="2 3">
    <name type="scientific">Clostridium gallinarum</name>
    <dbReference type="NCBI Taxonomy" id="2762246"/>
    <lineage>
        <taxon>Bacteria</taxon>
        <taxon>Bacillati</taxon>
        <taxon>Bacillota</taxon>
        <taxon>Clostridia</taxon>
        <taxon>Eubacteriales</taxon>
        <taxon>Clostridiaceae</taxon>
        <taxon>Clostridium</taxon>
    </lineage>
</organism>
<evidence type="ECO:0000313" key="2">
    <source>
        <dbReference type="EMBL" id="MBD7915477.1"/>
    </source>
</evidence>
<keyword evidence="3" id="KW-1185">Reference proteome</keyword>
<protein>
    <recommendedName>
        <fullName evidence="1">Polysaccharide lyase 8 N-terminal alpha-helical domain-containing protein</fullName>
    </recommendedName>
</protein>
<feature type="domain" description="Polysaccharide lyase 8 N-terminal alpha-helical" evidence="1">
    <location>
        <begin position="18"/>
        <end position="111"/>
    </location>
</feature>
<reference evidence="2 3" key="1">
    <citation type="submission" date="2020-08" db="EMBL/GenBank/DDBJ databases">
        <title>A Genomic Blueprint of the Chicken Gut Microbiome.</title>
        <authorList>
            <person name="Gilroy R."/>
            <person name="Ravi A."/>
            <person name="Getino M."/>
            <person name="Pursley I."/>
            <person name="Horton D.L."/>
            <person name="Alikhan N.-F."/>
            <person name="Baker D."/>
            <person name="Gharbi K."/>
            <person name="Hall N."/>
            <person name="Watson M."/>
            <person name="Adriaenssens E.M."/>
            <person name="Foster-Nyarko E."/>
            <person name="Jarju S."/>
            <person name="Secka A."/>
            <person name="Antonio M."/>
            <person name="Oren A."/>
            <person name="Chaudhuri R."/>
            <person name="La Ragione R.M."/>
            <person name="Hildebrand F."/>
            <person name="Pallen M.J."/>
        </authorList>
    </citation>
    <scope>NUCLEOTIDE SEQUENCE [LARGE SCALE GENOMIC DNA]</scope>
    <source>
        <strain evidence="2 3">Sa3CUN1</strain>
    </source>
</reference>
<evidence type="ECO:0000259" key="1">
    <source>
        <dbReference type="Pfam" id="PF08124"/>
    </source>
</evidence>
<dbReference type="SUPFAM" id="SSF48230">
    <property type="entry name" value="Chondroitin AC/alginate lyase"/>
    <property type="match status" value="1"/>
</dbReference>
<accession>A0ABR8Q4Z0</accession>
<dbReference type="InterPro" id="IPR012970">
    <property type="entry name" value="Lyase_8_alpha_N"/>
</dbReference>
<comment type="caution">
    <text evidence="2">The sequence shown here is derived from an EMBL/GenBank/DDBJ whole genome shotgun (WGS) entry which is preliminary data.</text>
</comment>
<evidence type="ECO:0000313" key="3">
    <source>
        <dbReference type="Proteomes" id="UP000640335"/>
    </source>
</evidence>
<dbReference type="Pfam" id="PF08124">
    <property type="entry name" value="Lyase_8_N"/>
    <property type="match status" value="1"/>
</dbReference>
<sequence length="121" mass="13693">MDNYIRGGLIDGNTNGDIDLKSRFHTGSNLADIEFNKIIQGTLVKDDKRIEKAVSDMMTIYETIDPNNIVNGVTDGSFIQHNRVSYTGYYSKVLLQRSMQVISTLNGSRWSNEDLIDKMEL</sequence>